<comment type="caution">
    <text evidence="3">The sequence shown here is derived from an EMBL/GenBank/DDBJ whole genome shotgun (WGS) entry which is preliminary data.</text>
</comment>
<evidence type="ECO:0000313" key="4">
    <source>
        <dbReference type="Proteomes" id="UP000245119"/>
    </source>
</evidence>
<dbReference type="PANTHER" id="PTHR14343">
    <property type="entry name" value="VWFA DOMAIN-CONTAINING PROTEIN"/>
    <property type="match status" value="1"/>
</dbReference>
<sequence length="507" mass="57370">MSDPASREQTSVSELQTKIVPDPGSSLLETMPVSTHLPTIFGEVVERDVTFCIDTSGSMFNCIHVVKEQLIETLMKHALREGDTTFNIIEFNSEVTQWADKMVACTPETVKVAAEWIRKLSAKTGTNTLDALLTAFQDRSCQAVYLVTDGLPDNFIEDILDTVIEAAKGRPIHCIYLSGEKADATAVEFLEDLAVESFGSLHIATLTTHGCVERISPIYRSEHASGRVIRTVNNTLRPNFKTCSVTTTLQIDPDEILANTPRTSYFGQGYHTPYVPPWWRHRFWGLGFDPFRYYFPSTWSRYRPAKSWLKFQDKLLEPPEAVGMSPAAGSLLIDKIVLARRISDGYFYMGKVQSQILDEKFLIAFGPCKHGKYRETTYQDTFVFDIVDYCDAQRHTIITGDHVLAPWEPEGERFGPGIVIDGQEKRQAIGPEDREITVAFSNGRTEKVVMDRAIWIPEPVYERISLELKMPKETRSTLMTTDHYPLDSTVRVPHIRSSCRPTRVFHA</sequence>
<evidence type="ECO:0000256" key="1">
    <source>
        <dbReference type="SAM" id="MobiDB-lite"/>
    </source>
</evidence>
<dbReference type="InterPro" id="IPR032770">
    <property type="entry name" value="DUF4537"/>
</dbReference>
<evidence type="ECO:0000259" key="2">
    <source>
        <dbReference type="PROSITE" id="PS50234"/>
    </source>
</evidence>
<dbReference type="SMART" id="SM00327">
    <property type="entry name" value="VWA"/>
    <property type="match status" value="1"/>
</dbReference>
<accession>A0A2T7P673</accession>
<dbReference type="Pfam" id="PF13768">
    <property type="entry name" value="VWA_3"/>
    <property type="match status" value="1"/>
</dbReference>
<feature type="domain" description="VWFA" evidence="2">
    <location>
        <begin position="48"/>
        <end position="236"/>
    </location>
</feature>
<name>A0A2T7P673_POMCA</name>
<keyword evidence="4" id="KW-1185">Reference proteome</keyword>
<dbReference type="Proteomes" id="UP000245119">
    <property type="component" value="Linkage Group LG6"/>
</dbReference>
<feature type="region of interest" description="Disordered" evidence="1">
    <location>
        <begin position="1"/>
        <end position="26"/>
    </location>
</feature>
<protein>
    <recommendedName>
        <fullName evidence="2">VWFA domain-containing protein</fullName>
    </recommendedName>
</protein>
<dbReference type="PANTHER" id="PTHR14343:SF5">
    <property type="entry name" value="DUF4537 DOMAIN-CONTAINING PROTEIN"/>
    <property type="match status" value="1"/>
</dbReference>
<dbReference type="EMBL" id="PZQS01000006">
    <property type="protein sequence ID" value="PVD28918.1"/>
    <property type="molecule type" value="Genomic_DNA"/>
</dbReference>
<dbReference type="Pfam" id="PF15057">
    <property type="entry name" value="DUF4537"/>
    <property type="match status" value="1"/>
</dbReference>
<reference evidence="3 4" key="1">
    <citation type="submission" date="2018-04" db="EMBL/GenBank/DDBJ databases">
        <title>The genome of golden apple snail Pomacea canaliculata provides insight into stress tolerance and invasive adaptation.</title>
        <authorList>
            <person name="Liu C."/>
            <person name="Liu B."/>
            <person name="Ren Y."/>
            <person name="Zhang Y."/>
            <person name="Wang H."/>
            <person name="Li S."/>
            <person name="Jiang F."/>
            <person name="Yin L."/>
            <person name="Zhang G."/>
            <person name="Qian W."/>
            <person name="Fan W."/>
        </authorList>
    </citation>
    <scope>NUCLEOTIDE SEQUENCE [LARGE SCALE GENOMIC DNA]</scope>
    <source>
        <strain evidence="3">SZHN2017</strain>
        <tissue evidence="3">Muscle</tissue>
    </source>
</reference>
<feature type="compositionally biased region" description="Polar residues" evidence="1">
    <location>
        <begin position="7"/>
        <end position="16"/>
    </location>
</feature>
<organism evidence="3 4">
    <name type="scientific">Pomacea canaliculata</name>
    <name type="common">Golden apple snail</name>
    <dbReference type="NCBI Taxonomy" id="400727"/>
    <lineage>
        <taxon>Eukaryota</taxon>
        <taxon>Metazoa</taxon>
        <taxon>Spiralia</taxon>
        <taxon>Lophotrochozoa</taxon>
        <taxon>Mollusca</taxon>
        <taxon>Gastropoda</taxon>
        <taxon>Caenogastropoda</taxon>
        <taxon>Architaenioglossa</taxon>
        <taxon>Ampullarioidea</taxon>
        <taxon>Ampullariidae</taxon>
        <taxon>Pomacea</taxon>
    </lineage>
</organism>
<dbReference type="Gene3D" id="3.40.50.410">
    <property type="entry name" value="von Willebrand factor, type A domain"/>
    <property type="match status" value="1"/>
</dbReference>
<dbReference type="InterPro" id="IPR036465">
    <property type="entry name" value="vWFA_dom_sf"/>
</dbReference>
<dbReference type="PROSITE" id="PS50234">
    <property type="entry name" value="VWFA"/>
    <property type="match status" value="1"/>
</dbReference>
<proteinExistence type="predicted"/>
<dbReference type="SUPFAM" id="SSF53300">
    <property type="entry name" value="vWA-like"/>
    <property type="match status" value="1"/>
</dbReference>
<evidence type="ECO:0000313" key="3">
    <source>
        <dbReference type="EMBL" id="PVD28918.1"/>
    </source>
</evidence>
<gene>
    <name evidence="3" type="ORF">C0Q70_11513</name>
</gene>
<dbReference type="OrthoDB" id="6241467at2759"/>
<dbReference type="InterPro" id="IPR002035">
    <property type="entry name" value="VWF_A"/>
</dbReference>
<dbReference type="AlphaFoldDB" id="A0A2T7P673"/>